<evidence type="ECO:0000313" key="1">
    <source>
        <dbReference type="EMBL" id="KAI4324649.1"/>
    </source>
</evidence>
<organism evidence="1 2">
    <name type="scientific">Melastoma candidum</name>
    <dbReference type="NCBI Taxonomy" id="119954"/>
    <lineage>
        <taxon>Eukaryota</taxon>
        <taxon>Viridiplantae</taxon>
        <taxon>Streptophyta</taxon>
        <taxon>Embryophyta</taxon>
        <taxon>Tracheophyta</taxon>
        <taxon>Spermatophyta</taxon>
        <taxon>Magnoliopsida</taxon>
        <taxon>eudicotyledons</taxon>
        <taxon>Gunneridae</taxon>
        <taxon>Pentapetalae</taxon>
        <taxon>rosids</taxon>
        <taxon>malvids</taxon>
        <taxon>Myrtales</taxon>
        <taxon>Melastomataceae</taxon>
        <taxon>Melastomatoideae</taxon>
        <taxon>Melastomateae</taxon>
        <taxon>Melastoma</taxon>
    </lineage>
</organism>
<comment type="caution">
    <text evidence="1">The sequence shown here is derived from an EMBL/GenBank/DDBJ whole genome shotgun (WGS) entry which is preliminary data.</text>
</comment>
<protein>
    <submittedName>
        <fullName evidence="1">Uncharacterized protein</fullName>
    </submittedName>
</protein>
<accession>A0ACB9MMK4</accession>
<dbReference type="Proteomes" id="UP001057402">
    <property type="component" value="Chromosome 9"/>
</dbReference>
<dbReference type="EMBL" id="CM042888">
    <property type="protein sequence ID" value="KAI4324649.1"/>
    <property type="molecule type" value="Genomic_DNA"/>
</dbReference>
<keyword evidence="2" id="KW-1185">Reference proteome</keyword>
<reference evidence="2" key="1">
    <citation type="journal article" date="2023" name="Front. Plant Sci.">
        <title>Chromosomal-level genome assembly of Melastoma candidum provides insights into trichome evolution.</title>
        <authorList>
            <person name="Zhong Y."/>
            <person name="Wu W."/>
            <person name="Sun C."/>
            <person name="Zou P."/>
            <person name="Liu Y."/>
            <person name="Dai S."/>
            <person name="Zhou R."/>
        </authorList>
    </citation>
    <scope>NUCLEOTIDE SEQUENCE [LARGE SCALE GENOMIC DNA]</scope>
</reference>
<sequence length="388" mass="43390">MNTSTVTSLFFILEHAFSFLRQLLLRLSRLSEAGTKPSGEKAPPPTKRGIEGITENLRQVLEANMDEAPARRWAREAFKDIQLGIDHCLLKNALEVDGVRMEESYEANSRGVDIFSKIWLPKGGTSVMKAVVCYCHGYGDTCSFLFEGVACRLASFGYGVLAMDYPGFGLSEGLHGYIPSFDGLVDDVMEHYSKIKEKEGYRDKPFFLFGQSMGGAIALRMHLKQPYAWAGAILVAPLCRFGDDMLPPKMVKLILIGLAKVFPRQKLVPQRDMTDMGCRDSKKKKLAPYNVVAYTDNPRLGTALELLRMTQQMEGELEQVSLPMLILHGEADVVTDPSVSKALYQKARSSDKELCLYKDAYHSLLEGEPDATILKVLEDILSWLEKRC</sequence>
<name>A0ACB9MMK4_9MYRT</name>
<proteinExistence type="predicted"/>
<evidence type="ECO:0000313" key="2">
    <source>
        <dbReference type="Proteomes" id="UP001057402"/>
    </source>
</evidence>
<gene>
    <name evidence="1" type="ORF">MLD38_030118</name>
</gene>